<dbReference type="CDD" id="cd06261">
    <property type="entry name" value="TM_PBP2"/>
    <property type="match status" value="1"/>
</dbReference>
<protein>
    <submittedName>
        <fullName evidence="10">ABC transporter permease</fullName>
    </submittedName>
</protein>
<comment type="subcellular location">
    <subcellularLocation>
        <location evidence="1 7">Cell membrane</location>
        <topology evidence="1 7">Multi-pass membrane protein</topology>
    </subcellularLocation>
</comment>
<sequence length="298" mass="32211">MSDHARLYRQDPPAPVRGSESLVPEPAAGQRQRVSPGESGAVIWRKSLGTFAAGAVLPVSLLVLWQVLGDLGYISELLFPTPLRIAEAFAHLAGSGDLGGHARISLVRAAAGFALGGALGLAFGILVGVFRISERVLDPSFQMVRMIPHLAVAPLFVLWFGIGESSKILLIAKGAFFPLYIQTYLGIRGVDNKWFEVTRVLGFTRIQQIYRLVIPSSLPHIFLGIRLSLGLAWLGLVVAEIMGSTSGIGYLMTDARQFGKTATVFVCIVLFAVIGKAADAAVRLLERRLLKWNDSYEG</sequence>
<gene>
    <name evidence="10" type="ORF">D5F53_25550</name>
</gene>
<dbReference type="PANTHER" id="PTHR30151:SF38">
    <property type="entry name" value="ALIPHATIC SULFONATES TRANSPORT PERMEASE PROTEIN SSUC-RELATED"/>
    <property type="match status" value="1"/>
</dbReference>
<keyword evidence="6 7" id="KW-0472">Membrane</keyword>
<dbReference type="GO" id="GO:0042918">
    <property type="term" value="P:alkanesulfonate transmembrane transport"/>
    <property type="evidence" value="ECO:0007669"/>
    <property type="project" value="UniProtKB-ARBA"/>
</dbReference>
<dbReference type="Proteomes" id="UP000266552">
    <property type="component" value="Chromosome"/>
</dbReference>
<dbReference type="RefSeq" id="WP_119850050.1">
    <property type="nucleotide sequence ID" value="NZ_CP032412.1"/>
</dbReference>
<feature type="transmembrane region" description="Helical" evidence="7">
    <location>
        <begin position="109"/>
        <end position="132"/>
    </location>
</feature>
<dbReference type="PANTHER" id="PTHR30151">
    <property type="entry name" value="ALKANE SULFONATE ABC TRANSPORTER-RELATED, MEMBRANE SUBUNIT"/>
    <property type="match status" value="1"/>
</dbReference>
<evidence type="ECO:0000256" key="5">
    <source>
        <dbReference type="ARBA" id="ARBA00022989"/>
    </source>
</evidence>
<comment type="similarity">
    <text evidence="7">Belongs to the binding-protein-dependent transport system permease family.</text>
</comment>
<evidence type="ECO:0000256" key="3">
    <source>
        <dbReference type="ARBA" id="ARBA00022475"/>
    </source>
</evidence>
<dbReference type="FunFam" id="1.10.3720.10:FF:000003">
    <property type="entry name" value="Aliphatic sulfonate ABC transporter permease"/>
    <property type="match status" value="1"/>
</dbReference>
<organism evidence="10 11">
    <name type="scientific">Paenibacillus lautus</name>
    <name type="common">Bacillus lautus</name>
    <dbReference type="NCBI Taxonomy" id="1401"/>
    <lineage>
        <taxon>Bacteria</taxon>
        <taxon>Bacillati</taxon>
        <taxon>Bacillota</taxon>
        <taxon>Bacilli</taxon>
        <taxon>Bacillales</taxon>
        <taxon>Paenibacillaceae</taxon>
        <taxon>Paenibacillus</taxon>
    </lineage>
</organism>
<keyword evidence="3" id="KW-1003">Cell membrane</keyword>
<keyword evidence="5 7" id="KW-1133">Transmembrane helix</keyword>
<evidence type="ECO:0000313" key="11">
    <source>
        <dbReference type="Proteomes" id="UP000266552"/>
    </source>
</evidence>
<evidence type="ECO:0000256" key="6">
    <source>
        <dbReference type="ARBA" id="ARBA00023136"/>
    </source>
</evidence>
<dbReference type="Pfam" id="PF00528">
    <property type="entry name" value="BPD_transp_1"/>
    <property type="match status" value="1"/>
</dbReference>
<dbReference type="EMBL" id="CP032412">
    <property type="protein sequence ID" value="AYB46461.1"/>
    <property type="molecule type" value="Genomic_DNA"/>
</dbReference>
<evidence type="ECO:0000256" key="7">
    <source>
        <dbReference type="RuleBase" id="RU363032"/>
    </source>
</evidence>
<dbReference type="InterPro" id="IPR000515">
    <property type="entry name" value="MetI-like"/>
</dbReference>
<name>A0A385TSP2_PAELA</name>
<dbReference type="Gene3D" id="1.10.3720.10">
    <property type="entry name" value="MetI-like"/>
    <property type="match status" value="1"/>
</dbReference>
<keyword evidence="2 7" id="KW-0813">Transport</keyword>
<dbReference type="KEGG" id="plw:D5F53_25550"/>
<evidence type="ECO:0000256" key="8">
    <source>
        <dbReference type="SAM" id="MobiDB-lite"/>
    </source>
</evidence>
<evidence type="ECO:0000256" key="2">
    <source>
        <dbReference type="ARBA" id="ARBA00022448"/>
    </source>
</evidence>
<proteinExistence type="inferred from homology"/>
<evidence type="ECO:0000259" key="9">
    <source>
        <dbReference type="PROSITE" id="PS50928"/>
    </source>
</evidence>
<dbReference type="GO" id="GO:0005886">
    <property type="term" value="C:plasma membrane"/>
    <property type="evidence" value="ECO:0007669"/>
    <property type="project" value="UniProtKB-SubCell"/>
</dbReference>
<reference evidence="10 11" key="1">
    <citation type="submission" date="2018-09" db="EMBL/GenBank/DDBJ databases">
        <title>Genome Sequence of Paenibacillus lautus Strain E7593-69, Azo Dye-Degrading Bacteria, Isolated from Commercial Tattoo Inks.</title>
        <authorList>
            <person name="Nho S.W."/>
            <person name="Kim S.-J."/>
            <person name="Kweon O."/>
            <person name="Cerniglia C.E."/>
        </authorList>
    </citation>
    <scope>NUCLEOTIDE SEQUENCE [LARGE SCALE GENOMIC DNA]</scope>
    <source>
        <strain evidence="10 11">E7593-69</strain>
    </source>
</reference>
<keyword evidence="4 7" id="KW-0812">Transmembrane</keyword>
<feature type="region of interest" description="Disordered" evidence="8">
    <location>
        <begin position="1"/>
        <end position="34"/>
    </location>
</feature>
<feature type="domain" description="ABC transmembrane type-1" evidence="9">
    <location>
        <begin position="102"/>
        <end position="282"/>
    </location>
</feature>
<dbReference type="PROSITE" id="PS50928">
    <property type="entry name" value="ABC_TM1"/>
    <property type="match status" value="1"/>
</dbReference>
<accession>A0A385TSP2</accession>
<feature type="transmembrane region" description="Helical" evidence="7">
    <location>
        <begin position="231"/>
        <end position="252"/>
    </location>
</feature>
<feature type="transmembrane region" description="Helical" evidence="7">
    <location>
        <begin position="144"/>
        <end position="162"/>
    </location>
</feature>
<dbReference type="SUPFAM" id="SSF161098">
    <property type="entry name" value="MetI-like"/>
    <property type="match status" value="1"/>
</dbReference>
<evidence type="ECO:0000256" key="1">
    <source>
        <dbReference type="ARBA" id="ARBA00004651"/>
    </source>
</evidence>
<feature type="transmembrane region" description="Helical" evidence="7">
    <location>
        <begin position="264"/>
        <end position="285"/>
    </location>
</feature>
<dbReference type="InterPro" id="IPR035906">
    <property type="entry name" value="MetI-like_sf"/>
</dbReference>
<evidence type="ECO:0000313" key="10">
    <source>
        <dbReference type="EMBL" id="AYB46461.1"/>
    </source>
</evidence>
<evidence type="ECO:0000256" key="4">
    <source>
        <dbReference type="ARBA" id="ARBA00022692"/>
    </source>
</evidence>
<keyword evidence="11" id="KW-1185">Reference proteome</keyword>
<feature type="transmembrane region" description="Helical" evidence="7">
    <location>
        <begin position="48"/>
        <end position="68"/>
    </location>
</feature>
<dbReference type="AlphaFoldDB" id="A0A385TSP2"/>